<dbReference type="RefSeq" id="WP_093169987.1">
    <property type="nucleotide sequence ID" value="NZ_FNCN01000007.1"/>
</dbReference>
<dbReference type="STRING" id="504805.SAMN05421505_10759"/>
<gene>
    <name evidence="1" type="ORF">SAMN05421505_10759</name>
</gene>
<dbReference type="EMBL" id="FNCN01000007">
    <property type="protein sequence ID" value="SDG72046.1"/>
    <property type="molecule type" value="Genomic_DNA"/>
</dbReference>
<dbReference type="OrthoDB" id="4311033at2"/>
<keyword evidence="2" id="KW-1185">Reference proteome</keyword>
<protein>
    <submittedName>
        <fullName evidence="1">Ornithine cyclodeaminase</fullName>
    </submittedName>
</protein>
<evidence type="ECO:0000313" key="2">
    <source>
        <dbReference type="Proteomes" id="UP000198923"/>
    </source>
</evidence>
<dbReference type="Gene3D" id="3.30.1780.10">
    <property type="entry name" value="ornithine cyclodeaminase, domain 1"/>
    <property type="match status" value="1"/>
</dbReference>
<dbReference type="SUPFAM" id="SSF51735">
    <property type="entry name" value="NAD(P)-binding Rossmann-fold domains"/>
    <property type="match status" value="1"/>
</dbReference>
<dbReference type="InterPro" id="IPR023401">
    <property type="entry name" value="ODC_N"/>
</dbReference>
<dbReference type="InterPro" id="IPR003462">
    <property type="entry name" value="ODC_Mu_crystall"/>
</dbReference>
<dbReference type="Gene3D" id="3.40.50.720">
    <property type="entry name" value="NAD(P)-binding Rossmann-like Domain"/>
    <property type="match status" value="1"/>
</dbReference>
<dbReference type="GO" id="GO:0005737">
    <property type="term" value="C:cytoplasm"/>
    <property type="evidence" value="ECO:0007669"/>
    <property type="project" value="TreeGrafter"/>
</dbReference>
<dbReference type="PANTHER" id="PTHR13812:SF19">
    <property type="entry name" value="KETIMINE REDUCTASE MU-CRYSTALLIN"/>
    <property type="match status" value="1"/>
</dbReference>
<proteinExistence type="predicted"/>
<accession>A0A1G7WJA1</accession>
<evidence type="ECO:0000313" key="1">
    <source>
        <dbReference type="EMBL" id="SDG72046.1"/>
    </source>
</evidence>
<dbReference type="InterPro" id="IPR036291">
    <property type="entry name" value="NAD(P)-bd_dom_sf"/>
</dbReference>
<dbReference type="AlphaFoldDB" id="A0A1G7WJA1"/>
<dbReference type="PANTHER" id="PTHR13812">
    <property type="entry name" value="KETIMINE REDUCTASE MU-CRYSTALLIN"/>
    <property type="match status" value="1"/>
</dbReference>
<dbReference type="Proteomes" id="UP000198923">
    <property type="component" value="Unassembled WGS sequence"/>
</dbReference>
<dbReference type="Pfam" id="PF02423">
    <property type="entry name" value="OCD_Mu_crystall"/>
    <property type="match status" value="1"/>
</dbReference>
<sequence>MTGLPYLDAEVLRKTVPMGRAVQVLKEALVDGLDPEQGTLRSALDVPAGQVLTMPAHAGRYAGVKIVTVAPGNADRGLPRIQGAYLLMDGETLAPLATMDGVALTSLRTPAVSAVAVDALAVPYASSMVVFGTGPQAIGHVEAFRAVRPVERVTVVGRHPGRTADAAAECEALGVAAAAAGPGAAAEKAVAEADLVACCTTARTPLFPGRLARDDATVVAVGSHEPEAREVDDALVTRATVVVESRSAALAEAGDIIIPMRGGAITVGHIAGNLAELLTGRIVRGAGPAFFKSVGMAWEDLVVAVAAYEAWAAR</sequence>
<reference evidence="1 2" key="1">
    <citation type="submission" date="2016-10" db="EMBL/GenBank/DDBJ databases">
        <authorList>
            <person name="de Groot N.N."/>
        </authorList>
    </citation>
    <scope>NUCLEOTIDE SEQUENCE [LARGE SCALE GENOMIC DNA]</scope>
    <source>
        <strain evidence="1 2">CPCC 201354</strain>
    </source>
</reference>
<dbReference type="PIRSF" id="PIRSF001439">
    <property type="entry name" value="CryM"/>
    <property type="match status" value="1"/>
</dbReference>
<name>A0A1G7WJA1_9ACTN</name>
<organism evidence="1 2">
    <name type="scientific">Sinosporangium album</name>
    <dbReference type="NCBI Taxonomy" id="504805"/>
    <lineage>
        <taxon>Bacteria</taxon>
        <taxon>Bacillati</taxon>
        <taxon>Actinomycetota</taxon>
        <taxon>Actinomycetes</taxon>
        <taxon>Streptosporangiales</taxon>
        <taxon>Streptosporangiaceae</taxon>
        <taxon>Sinosporangium</taxon>
    </lineage>
</organism>